<dbReference type="Pfam" id="PF00514">
    <property type="entry name" value="Arm"/>
    <property type="match status" value="1"/>
</dbReference>
<dbReference type="InterPro" id="IPR042462">
    <property type="entry name" value="ARMC7"/>
</dbReference>
<dbReference type="PANTHER" id="PTHR46263:SF1">
    <property type="entry name" value="ARMADILLO REPEAT-CONTAINING PROTEIN 7"/>
    <property type="match status" value="1"/>
</dbReference>
<dbReference type="AlphaFoldDB" id="A0ABD0JN34"/>
<comment type="caution">
    <text evidence="1">The sequence shown here is derived from an EMBL/GenBank/DDBJ whole genome shotgun (WGS) entry which is preliminary data.</text>
</comment>
<reference evidence="1" key="1">
    <citation type="submission" date="2020-09" db="EMBL/GenBank/DDBJ databases">
        <authorList>
            <person name="Won Y."/>
        </authorList>
    </citation>
    <scope>NUCLEOTIDE SEQUENCE</scope>
    <source>
        <strain evidence="1">Wonlab-2016</strain>
        <tissue evidence="1">Foot muscle</tissue>
    </source>
</reference>
<name>A0ABD0JN34_9CAEN</name>
<evidence type="ECO:0000313" key="3">
    <source>
        <dbReference type="Proteomes" id="UP001519460"/>
    </source>
</evidence>
<proteinExistence type="predicted"/>
<dbReference type="EMBL" id="JACVVK020000386">
    <property type="protein sequence ID" value="KAK7476080.1"/>
    <property type="molecule type" value="Genomic_DNA"/>
</dbReference>
<dbReference type="SMART" id="SM00185">
    <property type="entry name" value="ARM"/>
    <property type="match status" value="2"/>
</dbReference>
<organism evidence="1 3">
    <name type="scientific">Batillaria attramentaria</name>
    <dbReference type="NCBI Taxonomy" id="370345"/>
    <lineage>
        <taxon>Eukaryota</taxon>
        <taxon>Metazoa</taxon>
        <taxon>Spiralia</taxon>
        <taxon>Lophotrochozoa</taxon>
        <taxon>Mollusca</taxon>
        <taxon>Gastropoda</taxon>
        <taxon>Caenogastropoda</taxon>
        <taxon>Sorbeoconcha</taxon>
        <taxon>Cerithioidea</taxon>
        <taxon>Batillariidae</taxon>
        <taxon>Batillaria</taxon>
    </lineage>
</organism>
<dbReference type="Gene3D" id="1.25.10.10">
    <property type="entry name" value="Leucine-rich Repeat Variant"/>
    <property type="match status" value="1"/>
</dbReference>
<dbReference type="Proteomes" id="UP001519460">
    <property type="component" value="Unassembled WGS sequence"/>
</dbReference>
<dbReference type="EMBL" id="JACVVK020000098">
    <property type="protein sequence ID" value="KAK7492893.1"/>
    <property type="molecule type" value="Genomic_DNA"/>
</dbReference>
<reference evidence="1" key="3">
    <citation type="submission" date="2023-01" db="EMBL/GenBank/DDBJ databases">
        <authorList>
            <person name="Patra A."/>
        </authorList>
    </citation>
    <scope>NUCLEOTIDE SEQUENCE</scope>
    <source>
        <strain evidence="1">Wonlab-2016</strain>
        <tissue evidence="1">Foot muscle</tissue>
    </source>
</reference>
<evidence type="ECO:0000313" key="1">
    <source>
        <dbReference type="EMBL" id="KAK7476080.1"/>
    </source>
</evidence>
<dbReference type="InterPro" id="IPR016024">
    <property type="entry name" value="ARM-type_fold"/>
</dbReference>
<evidence type="ECO:0008006" key="4">
    <source>
        <dbReference type="Google" id="ProtNLM"/>
    </source>
</evidence>
<accession>A0ABD0JN34</accession>
<protein>
    <recommendedName>
        <fullName evidence="4">Armadillo repeat-containing protein 7</fullName>
    </recommendedName>
</protein>
<reference evidence="1 3" key="2">
    <citation type="journal article" date="2023" name="Sci. Data">
        <title>Genome assembly of the Korean intertidal mud-creeper Batillaria attramentaria.</title>
        <authorList>
            <person name="Patra A.K."/>
            <person name="Ho P.T."/>
            <person name="Jun S."/>
            <person name="Lee S.J."/>
            <person name="Kim Y."/>
            <person name="Won Y.J."/>
        </authorList>
    </citation>
    <scope>NUCLEOTIDE SEQUENCE [LARGE SCALE GENOMIC DNA]</scope>
    <source>
        <strain evidence="1">Wonlab-2016</strain>
    </source>
</reference>
<dbReference type="InterPro" id="IPR000225">
    <property type="entry name" value="Armadillo"/>
</dbReference>
<gene>
    <name evidence="2" type="ORF">BaRGS_00015840</name>
    <name evidence="1" type="ORF">BaRGS_00032707</name>
</gene>
<keyword evidence="3" id="KW-1185">Reference proteome</keyword>
<evidence type="ECO:0000313" key="2">
    <source>
        <dbReference type="EMBL" id="KAK7492893.1"/>
    </source>
</evidence>
<dbReference type="InterPro" id="IPR011989">
    <property type="entry name" value="ARM-like"/>
</dbReference>
<dbReference type="SUPFAM" id="SSF48371">
    <property type="entry name" value="ARM repeat"/>
    <property type="match status" value="1"/>
</dbReference>
<sequence length="206" mass="23015">MFSTQEYLDRKTGPDGIGRFSFLQSLVTEYQDTQEEECKQQVLANLANFAYDPINYDYIRQLNILDLFLDALEEPDEKLVEFGLGGICNGCLDKQNKEHILQNGGVALVIKCLSSPNENTVLTAITTLMYLVTPQSSAEITALPVVECMLRFADCPDKRLSNLATVFLEDYCSKAQLEEAREVQKQLMAQHAMAALPQPPSLDPNS</sequence>
<dbReference type="PANTHER" id="PTHR46263">
    <property type="entry name" value="ARMADILLO REPEAT-CONTAINING PROTEIN 7"/>
    <property type="match status" value="1"/>
</dbReference>